<dbReference type="Pfam" id="PF00027">
    <property type="entry name" value="cNMP_binding"/>
    <property type="match status" value="1"/>
</dbReference>
<dbReference type="InterPro" id="IPR012318">
    <property type="entry name" value="HTH_CRP"/>
</dbReference>
<name>A0ABV6AEX4_9HYPH</name>
<feature type="domain" description="HTH crp-type" evidence="5">
    <location>
        <begin position="146"/>
        <end position="223"/>
    </location>
</feature>
<dbReference type="PRINTS" id="PR00034">
    <property type="entry name" value="HTHCRP"/>
</dbReference>
<dbReference type="Gene3D" id="1.10.10.10">
    <property type="entry name" value="Winged helix-like DNA-binding domain superfamily/Winged helix DNA-binding domain"/>
    <property type="match status" value="1"/>
</dbReference>
<comment type="caution">
    <text evidence="6">The sequence shown here is derived from an EMBL/GenBank/DDBJ whole genome shotgun (WGS) entry which is preliminary data.</text>
</comment>
<dbReference type="Proteomes" id="UP001589692">
    <property type="component" value="Unassembled WGS sequence"/>
</dbReference>
<dbReference type="InterPro" id="IPR050397">
    <property type="entry name" value="Env_Response_Regulators"/>
</dbReference>
<dbReference type="SMART" id="SM00419">
    <property type="entry name" value="HTH_CRP"/>
    <property type="match status" value="1"/>
</dbReference>
<dbReference type="CDD" id="cd00092">
    <property type="entry name" value="HTH_CRP"/>
    <property type="match status" value="1"/>
</dbReference>
<dbReference type="InterPro" id="IPR018335">
    <property type="entry name" value="Tscrpt_reg_HTH_Crp-type_CS"/>
</dbReference>
<accession>A0ABV6AEX4</accession>
<evidence type="ECO:0000313" key="6">
    <source>
        <dbReference type="EMBL" id="MFB9949172.1"/>
    </source>
</evidence>
<dbReference type="PANTHER" id="PTHR24567:SF75">
    <property type="entry name" value="FUMARATE AND NITRATE REDUCTION REGULATORY PROTEIN"/>
    <property type="match status" value="1"/>
</dbReference>
<dbReference type="Pfam" id="PF13545">
    <property type="entry name" value="HTH_Crp_2"/>
    <property type="match status" value="1"/>
</dbReference>
<evidence type="ECO:0000313" key="7">
    <source>
        <dbReference type="Proteomes" id="UP001589692"/>
    </source>
</evidence>
<protein>
    <submittedName>
        <fullName evidence="6">Helix-turn-helix domain-containing protein</fullName>
    </submittedName>
</protein>
<dbReference type="PROSITE" id="PS50042">
    <property type="entry name" value="CNMP_BINDING_3"/>
    <property type="match status" value="1"/>
</dbReference>
<feature type="domain" description="Cyclic nucleotide-binding" evidence="4">
    <location>
        <begin position="39"/>
        <end position="84"/>
    </location>
</feature>
<dbReference type="InterPro" id="IPR036388">
    <property type="entry name" value="WH-like_DNA-bd_sf"/>
</dbReference>
<dbReference type="PROSITE" id="PS51063">
    <property type="entry name" value="HTH_CRP_2"/>
    <property type="match status" value="1"/>
</dbReference>
<dbReference type="PROSITE" id="PS00042">
    <property type="entry name" value="HTH_CRP_1"/>
    <property type="match status" value="1"/>
</dbReference>
<evidence type="ECO:0000259" key="5">
    <source>
        <dbReference type="PROSITE" id="PS51063"/>
    </source>
</evidence>
<proteinExistence type="predicted"/>
<evidence type="ECO:0000259" key="4">
    <source>
        <dbReference type="PROSITE" id="PS50042"/>
    </source>
</evidence>
<organism evidence="6 7">
    <name type="scientific">Rhizobium puerariae</name>
    <dbReference type="NCBI Taxonomy" id="1585791"/>
    <lineage>
        <taxon>Bacteria</taxon>
        <taxon>Pseudomonadati</taxon>
        <taxon>Pseudomonadota</taxon>
        <taxon>Alphaproteobacteria</taxon>
        <taxon>Hyphomicrobiales</taxon>
        <taxon>Rhizobiaceae</taxon>
        <taxon>Rhizobium/Agrobacterium group</taxon>
        <taxon>Rhizobium</taxon>
    </lineage>
</organism>
<sequence>MFLSSYANSHQVAKATPFKEADSLHGLFSRQPAEHLAIGQSLFFEGDETRHVFEVVEGTLRIFRIISDGRRVITGFLYAGDIVGVSLKERYLYSAEAITPTKVRRLARRAFDDAVADSDELRPEVFSRVCDEMAAVQDQLVLLSSKTAEERLCTFLLRHLRRMIAGGNRETTIELPMTRQDMADYLGLTIETVSRTITKLIGKGVVNVTNPAARHFIKIEKPGMLAQLAGDGGECPEALHDLMAQGDRRRH</sequence>
<dbReference type="InterPro" id="IPR036390">
    <property type="entry name" value="WH_DNA-bd_sf"/>
</dbReference>
<dbReference type="InterPro" id="IPR000595">
    <property type="entry name" value="cNMP-bd_dom"/>
</dbReference>
<dbReference type="RefSeq" id="WP_377259810.1">
    <property type="nucleotide sequence ID" value="NZ_JBHMAA010000011.1"/>
</dbReference>
<evidence type="ECO:0000256" key="3">
    <source>
        <dbReference type="ARBA" id="ARBA00023163"/>
    </source>
</evidence>
<dbReference type="SUPFAM" id="SSF51206">
    <property type="entry name" value="cAMP-binding domain-like"/>
    <property type="match status" value="1"/>
</dbReference>
<dbReference type="Gene3D" id="2.60.120.10">
    <property type="entry name" value="Jelly Rolls"/>
    <property type="match status" value="1"/>
</dbReference>
<keyword evidence="7" id="KW-1185">Reference proteome</keyword>
<gene>
    <name evidence="6" type="ORF">ACFFP0_09955</name>
</gene>
<evidence type="ECO:0000256" key="2">
    <source>
        <dbReference type="ARBA" id="ARBA00023125"/>
    </source>
</evidence>
<dbReference type="InterPro" id="IPR018490">
    <property type="entry name" value="cNMP-bd_dom_sf"/>
</dbReference>
<keyword evidence="3" id="KW-0804">Transcription</keyword>
<keyword evidence="2" id="KW-0238">DNA-binding</keyword>
<dbReference type="SUPFAM" id="SSF46785">
    <property type="entry name" value="Winged helix' DNA-binding domain"/>
    <property type="match status" value="1"/>
</dbReference>
<dbReference type="CDD" id="cd00038">
    <property type="entry name" value="CAP_ED"/>
    <property type="match status" value="1"/>
</dbReference>
<dbReference type="InterPro" id="IPR014710">
    <property type="entry name" value="RmlC-like_jellyroll"/>
</dbReference>
<dbReference type="PANTHER" id="PTHR24567">
    <property type="entry name" value="CRP FAMILY TRANSCRIPTIONAL REGULATORY PROTEIN"/>
    <property type="match status" value="1"/>
</dbReference>
<dbReference type="SMART" id="SM00100">
    <property type="entry name" value="cNMP"/>
    <property type="match status" value="1"/>
</dbReference>
<dbReference type="EMBL" id="JBHMAA010000011">
    <property type="protein sequence ID" value="MFB9949172.1"/>
    <property type="molecule type" value="Genomic_DNA"/>
</dbReference>
<keyword evidence="1" id="KW-0805">Transcription regulation</keyword>
<reference evidence="6 7" key="1">
    <citation type="submission" date="2024-09" db="EMBL/GenBank/DDBJ databases">
        <authorList>
            <person name="Sun Q."/>
            <person name="Mori K."/>
        </authorList>
    </citation>
    <scope>NUCLEOTIDE SEQUENCE [LARGE SCALE GENOMIC DNA]</scope>
    <source>
        <strain evidence="6 7">TBRC 4938</strain>
    </source>
</reference>
<evidence type="ECO:0000256" key="1">
    <source>
        <dbReference type="ARBA" id="ARBA00023015"/>
    </source>
</evidence>